<keyword evidence="8" id="KW-0539">Nucleus</keyword>
<dbReference type="GO" id="GO:0005634">
    <property type="term" value="C:nucleus"/>
    <property type="evidence" value="ECO:0007669"/>
    <property type="project" value="UniProtKB-SubCell"/>
</dbReference>
<dbReference type="STRING" id="568069.A0A1J1HIZ6"/>
<dbReference type="AlphaFoldDB" id="A0A1J1HIZ6"/>
<sequence length="690" mass="77290">MLNPIKSFFNYLQKNATKTTNDLSMNDEINASPEGVDCGNFDDPLTDPLAIDDDFTVSNETFLNIPLETERDVTIDKVIFVDIEKLKCKDNENLQNEESDINGNDRKLSSTDEIIQRNGEQSSIKDVTKDVTDSSFAINVNSSEPELEDVTDTSTLLEEFRSDGSDSGLGSDSLRSITEIEKNLATLTPSRSSLKRRSADNLNNESLVKKSKRSLNFGDVTVFYFPRCQGFGCVPTQGGSTLGMTAKHAYKKSFTLSEHGIEQRRLYRLKIAGDELNASSTSSDESKSEDDISENSLSEGDNEAYGFLQPVTARQRRALLKSGGVRKIDTSEKDECRMLRTSREVCGCTCRDYCDPDTCECSQAGIKCQVDRLKPHAFPCGCTRDACANVNGRIEFNPARVKTHFIHTIMRLELEKRHEFSEDCTNNTSVIHQSHSKWWSQMRVQQQQQQTPHQAESSCSYTNYSSYSNGIAASSSQYPTKIPPISTMVASGQESLDLHYAYREEYESASSSFNSMNNGDYYTNYNNYHNVSSSLPTSLQNVYQNGYQVGLHQNPQIPSYQQHQLPQSTFNNDCQYSNYTPTNASNRYHHPHNQHSRVDVNGTSSHGYVSTNYSSTQIHNATTTNNVVRVNYQQTTDLHCPVDDNFCSITTSTTTASNNTNDSHDTQPQNETNENLSEIIKKSIVETVTA</sequence>
<dbReference type="GO" id="GO:0043565">
    <property type="term" value="F:sequence-specific DNA binding"/>
    <property type="evidence" value="ECO:0007669"/>
    <property type="project" value="TreeGrafter"/>
</dbReference>
<dbReference type="Proteomes" id="UP000183832">
    <property type="component" value="Unassembled WGS sequence"/>
</dbReference>
<evidence type="ECO:0000256" key="4">
    <source>
        <dbReference type="ARBA" id="ARBA00023015"/>
    </source>
</evidence>
<evidence type="ECO:0000256" key="5">
    <source>
        <dbReference type="ARBA" id="ARBA00023125"/>
    </source>
</evidence>
<keyword evidence="4" id="KW-0805">Transcription regulation</keyword>
<dbReference type="GO" id="GO:0006915">
    <property type="term" value="P:apoptotic process"/>
    <property type="evidence" value="ECO:0007669"/>
    <property type="project" value="UniProtKB-KW"/>
</dbReference>
<proteinExistence type="inferred from homology"/>
<evidence type="ECO:0000259" key="10">
    <source>
        <dbReference type="Pfam" id="PF16019"/>
    </source>
</evidence>
<evidence type="ECO:0000256" key="3">
    <source>
        <dbReference type="ARBA" id="ARBA00022703"/>
    </source>
</evidence>
<dbReference type="GO" id="GO:0000981">
    <property type="term" value="F:DNA-binding transcription factor activity, RNA polymerase II-specific"/>
    <property type="evidence" value="ECO:0007669"/>
    <property type="project" value="TreeGrafter"/>
</dbReference>
<evidence type="ECO:0000256" key="7">
    <source>
        <dbReference type="ARBA" id="ARBA00023163"/>
    </source>
</evidence>
<dbReference type="InterPro" id="IPR023260">
    <property type="entry name" value="Cys/Ser-rich_nuc_prot"/>
</dbReference>
<keyword evidence="6" id="KW-0010">Activator</keyword>
<evidence type="ECO:0000313" key="12">
    <source>
        <dbReference type="Proteomes" id="UP000183832"/>
    </source>
</evidence>
<keyword evidence="5" id="KW-0238">DNA-binding</keyword>
<dbReference type="EMBL" id="CVRI01000001">
    <property type="protein sequence ID" value="CRK86430.1"/>
    <property type="molecule type" value="Genomic_DNA"/>
</dbReference>
<organism evidence="11 12">
    <name type="scientific">Clunio marinus</name>
    <dbReference type="NCBI Taxonomy" id="568069"/>
    <lineage>
        <taxon>Eukaryota</taxon>
        <taxon>Metazoa</taxon>
        <taxon>Ecdysozoa</taxon>
        <taxon>Arthropoda</taxon>
        <taxon>Hexapoda</taxon>
        <taxon>Insecta</taxon>
        <taxon>Pterygota</taxon>
        <taxon>Neoptera</taxon>
        <taxon>Endopterygota</taxon>
        <taxon>Diptera</taxon>
        <taxon>Nematocera</taxon>
        <taxon>Chironomoidea</taxon>
        <taxon>Chironomidae</taxon>
        <taxon>Clunio</taxon>
    </lineage>
</organism>
<dbReference type="PANTHER" id="PTHR13580">
    <property type="entry name" value="TGF-BETA INDUCED APOPTOSIS PROTEIN"/>
    <property type="match status" value="1"/>
</dbReference>
<dbReference type="OrthoDB" id="5946974at2759"/>
<evidence type="ECO:0000313" key="11">
    <source>
        <dbReference type="EMBL" id="CRK86430.1"/>
    </source>
</evidence>
<keyword evidence="7" id="KW-0804">Transcription</keyword>
<feature type="region of interest" description="Disordered" evidence="9">
    <location>
        <begin position="278"/>
        <end position="302"/>
    </location>
</feature>
<evidence type="ECO:0000256" key="8">
    <source>
        <dbReference type="ARBA" id="ARBA00023242"/>
    </source>
</evidence>
<dbReference type="PRINTS" id="PR02031">
    <property type="entry name" value="CYSSERRICHNP"/>
</dbReference>
<feature type="region of interest" description="Disordered" evidence="9">
    <location>
        <begin position="653"/>
        <end position="675"/>
    </location>
</feature>
<keyword evidence="12" id="KW-1185">Reference proteome</keyword>
<evidence type="ECO:0000256" key="2">
    <source>
        <dbReference type="ARBA" id="ARBA00008548"/>
    </source>
</evidence>
<gene>
    <name evidence="11" type="primary">putative Cysteine</name>
    <name evidence="11" type="synonym">serine-rich nuclear protein 3</name>
    <name evidence="11" type="ORF">CLUMA_CG000167</name>
</gene>
<feature type="domain" description="Cysteine/serine-rich nuclear protein N-terminal" evidence="10">
    <location>
        <begin position="211"/>
        <end position="416"/>
    </location>
</feature>
<dbReference type="Pfam" id="PF16019">
    <property type="entry name" value="CSRNP_N"/>
    <property type="match status" value="1"/>
</dbReference>
<dbReference type="InterPro" id="IPR031972">
    <property type="entry name" value="CSRNP_N"/>
</dbReference>
<evidence type="ECO:0000256" key="9">
    <source>
        <dbReference type="SAM" id="MobiDB-lite"/>
    </source>
</evidence>
<protein>
    <submittedName>
        <fullName evidence="11">CLUMA_CG000167, isoform A</fullName>
    </submittedName>
</protein>
<comment type="similarity">
    <text evidence="2">Belongs to the AXUD1 family.</text>
</comment>
<comment type="subcellular location">
    <subcellularLocation>
        <location evidence="1">Nucleus</location>
    </subcellularLocation>
</comment>
<evidence type="ECO:0000256" key="6">
    <source>
        <dbReference type="ARBA" id="ARBA00023159"/>
    </source>
</evidence>
<name>A0A1J1HIZ6_9DIPT</name>
<accession>A0A1J1HIZ6</accession>
<reference evidence="11 12" key="1">
    <citation type="submission" date="2015-04" db="EMBL/GenBank/DDBJ databases">
        <authorList>
            <person name="Syromyatnikov M.Y."/>
            <person name="Popov V.N."/>
        </authorList>
    </citation>
    <scope>NUCLEOTIDE SEQUENCE [LARGE SCALE GENOMIC DNA]</scope>
</reference>
<keyword evidence="3" id="KW-0053">Apoptosis</keyword>
<dbReference type="PANTHER" id="PTHR13580:SF9">
    <property type="entry name" value="AXIN1 UP-REGULATED 1, ISOFORM A"/>
    <property type="match status" value="1"/>
</dbReference>
<evidence type="ECO:0000256" key="1">
    <source>
        <dbReference type="ARBA" id="ARBA00004123"/>
    </source>
</evidence>